<dbReference type="EMBL" id="QSSX01000013">
    <property type="protein sequence ID" value="RGM23454.1"/>
    <property type="molecule type" value="Genomic_DNA"/>
</dbReference>
<evidence type="ECO:0000313" key="3">
    <source>
        <dbReference type="EMBL" id="PLT72853.1"/>
    </source>
</evidence>
<dbReference type="AlphaFoldDB" id="A0A2N5PCM4"/>
<protein>
    <submittedName>
        <fullName evidence="3">Uncharacterized protein</fullName>
    </submittedName>
</protein>
<reference evidence="1" key="5">
    <citation type="submission" date="2023-01" db="EMBL/GenBank/DDBJ databases">
        <title>Human gut microbiome strain richness.</title>
        <authorList>
            <person name="Chen-Liaw A."/>
        </authorList>
    </citation>
    <scope>NUCLEOTIDE SEQUENCE</scope>
    <source>
        <strain evidence="1">RTP21484st1_H11_RTP21484_190118</strain>
    </source>
</reference>
<reference evidence="2" key="4">
    <citation type="submission" date="2020-02" db="EMBL/GenBank/DDBJ databases">
        <authorList>
            <person name="Littmann E."/>
            <person name="Sorbara M."/>
        </authorList>
    </citation>
    <scope>NUCLEOTIDE SEQUENCE</scope>
    <source>
        <strain evidence="2">MSK.15.32</strain>
    </source>
</reference>
<dbReference type="Proteomes" id="UP000260808">
    <property type="component" value="Unassembled WGS sequence"/>
</dbReference>
<dbReference type="Proteomes" id="UP000285610">
    <property type="component" value="Unassembled WGS sequence"/>
</dbReference>
<evidence type="ECO:0000313" key="7">
    <source>
        <dbReference type="Proteomes" id="UP000260808"/>
    </source>
</evidence>
<dbReference type="EMBL" id="JAAIRV010000044">
    <property type="protein sequence ID" value="NSI59792.1"/>
    <property type="molecule type" value="Genomic_DNA"/>
</dbReference>
<gene>
    <name evidence="3" type="ORF">CDL26_07365</name>
    <name evidence="5" type="ORF">DWZ50_06495</name>
    <name evidence="4" type="ORF">DXC31_07350</name>
    <name evidence="2" type="ORF">G4993_15550</name>
    <name evidence="1" type="ORF">PNW85_04070</name>
</gene>
<dbReference type="EMBL" id="JAQMLA010000008">
    <property type="protein sequence ID" value="MDB8685855.1"/>
    <property type="molecule type" value="Genomic_DNA"/>
</dbReference>
<evidence type="ECO:0000313" key="1">
    <source>
        <dbReference type="EMBL" id="MDB8685855.1"/>
    </source>
</evidence>
<comment type="caution">
    <text evidence="3">The sequence shown here is derived from an EMBL/GenBank/DDBJ whole genome shotgun (WGS) entry which is preliminary data.</text>
</comment>
<accession>A0A2N5PCM4</accession>
<evidence type="ECO:0000313" key="8">
    <source>
        <dbReference type="Proteomes" id="UP000285610"/>
    </source>
</evidence>
<sequence>MEAITNKPIISCPKCGKTMIRIPNPVQKLVLDKNYLKDQTHVYKTGDVLTEQKMGYHTSFFNIVSQEFYQYCERFGMNRSMVYEPVKVL</sequence>
<dbReference type="RefSeq" id="WP_009244120.1">
    <property type="nucleotide sequence ID" value="NZ_BAABSA010000010.1"/>
</dbReference>
<reference evidence="2" key="3">
    <citation type="journal article" date="2020" name="Cell Host Microbe">
        <title>Functional and Genomic Variation between Human-Derived Isolates of Lachnospiraceae Reveals Inter- and Intra-Species Diversity.</title>
        <authorList>
            <person name="Sorbara M.T."/>
            <person name="Littmann E.R."/>
            <person name="Fontana E."/>
            <person name="Moody T.U."/>
            <person name="Kohout C.E."/>
            <person name="Gjonbalaj M."/>
            <person name="Eaton V."/>
            <person name="Seok R."/>
            <person name="Leiner I.M."/>
            <person name="Pamer E.G."/>
        </authorList>
    </citation>
    <scope>NUCLEOTIDE SEQUENCE</scope>
    <source>
        <strain evidence="2">MSK.15.32</strain>
    </source>
</reference>
<name>A0A2N5PCM4_MEDGN</name>
<dbReference type="Proteomes" id="UP001296580">
    <property type="component" value="Unassembled WGS sequence"/>
</dbReference>
<dbReference type="EMBL" id="QRQE01000012">
    <property type="protein sequence ID" value="RHM78143.1"/>
    <property type="molecule type" value="Genomic_DNA"/>
</dbReference>
<dbReference type="Proteomes" id="UP000234891">
    <property type="component" value="Unassembled WGS sequence"/>
</dbReference>
<evidence type="ECO:0000313" key="6">
    <source>
        <dbReference type="Proteomes" id="UP000234891"/>
    </source>
</evidence>
<evidence type="ECO:0000313" key="4">
    <source>
        <dbReference type="EMBL" id="RGM23454.1"/>
    </source>
</evidence>
<reference evidence="7 8" key="2">
    <citation type="submission" date="2018-08" db="EMBL/GenBank/DDBJ databases">
        <title>A genome reference for cultivated species of the human gut microbiota.</title>
        <authorList>
            <person name="Zou Y."/>
            <person name="Xue W."/>
            <person name="Luo G."/>
        </authorList>
    </citation>
    <scope>NUCLEOTIDE SEQUENCE [LARGE SCALE GENOMIC DNA]</scope>
    <source>
        <strain evidence="5 8">AF33-12</strain>
        <strain evidence="4 7">TF01-20-2</strain>
    </source>
</reference>
<reference evidence="3 6" key="1">
    <citation type="journal article" date="2017" name="Genome Med.">
        <title>A novel Ruminococcus gnavus clade enriched in inflammatory bowel disease patients.</title>
        <authorList>
            <person name="Hall A.B."/>
            <person name="Yassour M."/>
            <person name="Sauk J."/>
            <person name="Garner A."/>
            <person name="Jiang X."/>
            <person name="Arthur T."/>
            <person name="Lagoudas G.K."/>
            <person name="Vatanen T."/>
            <person name="Fornelos N."/>
            <person name="Wilson R."/>
            <person name="Bertha M."/>
            <person name="Cohen M."/>
            <person name="Garber J."/>
            <person name="Khalili H."/>
            <person name="Gevers D."/>
            <person name="Ananthakrishnan A.N."/>
            <person name="Kugathasan S."/>
            <person name="Lander E.S."/>
            <person name="Blainey P."/>
            <person name="Vlamakis H."/>
            <person name="Xavier R.J."/>
            <person name="Huttenhower C."/>
        </authorList>
    </citation>
    <scope>NUCLEOTIDE SEQUENCE [LARGE SCALE GENOMIC DNA]</scope>
    <source>
        <strain evidence="3 6">RJX1124</strain>
    </source>
</reference>
<dbReference type="Proteomes" id="UP001212160">
    <property type="component" value="Unassembled WGS sequence"/>
</dbReference>
<proteinExistence type="predicted"/>
<evidence type="ECO:0000313" key="2">
    <source>
        <dbReference type="EMBL" id="NSI59792.1"/>
    </source>
</evidence>
<organism evidence="3 6">
    <name type="scientific">Mediterraneibacter gnavus</name>
    <name type="common">Ruminococcus gnavus</name>
    <dbReference type="NCBI Taxonomy" id="33038"/>
    <lineage>
        <taxon>Bacteria</taxon>
        <taxon>Bacillati</taxon>
        <taxon>Bacillota</taxon>
        <taxon>Clostridia</taxon>
        <taxon>Lachnospirales</taxon>
        <taxon>Lachnospiraceae</taxon>
        <taxon>Mediterraneibacter</taxon>
    </lineage>
</organism>
<evidence type="ECO:0000313" key="5">
    <source>
        <dbReference type="EMBL" id="RHM78143.1"/>
    </source>
</evidence>
<dbReference type="EMBL" id="NIHS01000010">
    <property type="protein sequence ID" value="PLT72853.1"/>
    <property type="molecule type" value="Genomic_DNA"/>
</dbReference>